<comment type="caution">
    <text evidence="1">The sequence shown here is derived from an EMBL/GenBank/DDBJ whole genome shotgun (WGS) entry which is preliminary data.</text>
</comment>
<reference evidence="1 2" key="1">
    <citation type="submission" date="2018-06" db="EMBL/GenBank/DDBJ databases">
        <title>Comparative genomics of Brasilonema spp. strains.</title>
        <authorList>
            <person name="Alvarenga D.O."/>
            <person name="Fiore M.F."/>
            <person name="Varani A.M."/>
        </authorList>
    </citation>
    <scope>NUCLEOTIDE SEQUENCE [LARGE SCALE GENOMIC DNA]</scope>
    <source>
        <strain evidence="1 2">UFV-OR1</strain>
    </source>
</reference>
<evidence type="ECO:0000313" key="2">
    <source>
        <dbReference type="Proteomes" id="UP000762253"/>
    </source>
</evidence>
<proteinExistence type="predicted"/>
<dbReference type="EMBL" id="QMEC01000034">
    <property type="protein sequence ID" value="NMF63314.1"/>
    <property type="molecule type" value="Genomic_DNA"/>
</dbReference>
<sequence>MALFPKYMACQVKMPLREFATQKSTSRVKLHQPRDIVPMLDVGKKICTTPETPQLTLSGLTNI</sequence>
<evidence type="ECO:0000313" key="1">
    <source>
        <dbReference type="EMBL" id="NMF63314.1"/>
    </source>
</evidence>
<organism evidence="1 2">
    <name type="scientific">Brasilonema octagenarum UFV-OR1</name>
    <dbReference type="NCBI Taxonomy" id="417115"/>
    <lineage>
        <taxon>Bacteria</taxon>
        <taxon>Bacillati</taxon>
        <taxon>Cyanobacteriota</taxon>
        <taxon>Cyanophyceae</taxon>
        <taxon>Nostocales</taxon>
        <taxon>Scytonemataceae</taxon>
        <taxon>Brasilonema</taxon>
        <taxon>Octagenarum group</taxon>
    </lineage>
</organism>
<keyword evidence="2" id="KW-1185">Reference proteome</keyword>
<name>A0ABX1M8M8_9CYAN</name>
<protein>
    <submittedName>
        <fullName evidence="1">Uncharacterized protein</fullName>
    </submittedName>
</protein>
<gene>
    <name evidence="1" type="ORF">DP115_11280</name>
</gene>
<accession>A0ABX1M8M8</accession>
<dbReference type="Proteomes" id="UP000762253">
    <property type="component" value="Unassembled WGS sequence"/>
</dbReference>